<dbReference type="InterPro" id="IPR009027">
    <property type="entry name" value="Ribosomal_bL9/RNase_H1_N"/>
</dbReference>
<dbReference type="NCBIfam" id="TIGR00158">
    <property type="entry name" value="L9"/>
    <property type="match status" value="1"/>
</dbReference>
<dbReference type="Proteomes" id="UP000199060">
    <property type="component" value="Unassembled WGS sequence"/>
</dbReference>
<evidence type="ECO:0000313" key="10">
    <source>
        <dbReference type="EMBL" id="SDD19362.1"/>
    </source>
</evidence>
<dbReference type="RefSeq" id="WP_087939422.1">
    <property type="nucleotide sequence ID" value="NZ_FNAC01000018.1"/>
</dbReference>
<keyword evidence="3 7" id="KW-0694">RNA-binding</keyword>
<comment type="similarity">
    <text evidence="1 7">Belongs to the bacterial ribosomal protein bL9 family.</text>
</comment>
<evidence type="ECO:0000256" key="6">
    <source>
        <dbReference type="ARBA" id="ARBA00035292"/>
    </source>
</evidence>
<comment type="function">
    <text evidence="7">Binds to the 23S rRNA.</text>
</comment>
<reference evidence="11" key="1">
    <citation type="submission" date="2016-10" db="EMBL/GenBank/DDBJ databases">
        <authorList>
            <person name="Varghese N."/>
            <person name="Submissions S."/>
        </authorList>
    </citation>
    <scope>NUCLEOTIDE SEQUENCE [LARGE SCALE GENOMIC DNA]</scope>
    <source>
        <strain evidence="11">DSM 23095</strain>
    </source>
</reference>
<dbReference type="OrthoDB" id="9788336at2"/>
<proteinExistence type="inferred from homology"/>
<evidence type="ECO:0000256" key="3">
    <source>
        <dbReference type="ARBA" id="ARBA00022884"/>
    </source>
</evidence>
<evidence type="ECO:0000256" key="2">
    <source>
        <dbReference type="ARBA" id="ARBA00022730"/>
    </source>
</evidence>
<evidence type="ECO:0000256" key="8">
    <source>
        <dbReference type="SAM" id="Coils"/>
    </source>
</evidence>
<gene>
    <name evidence="7" type="primary">rplI</name>
    <name evidence="10" type="ORF">SAMN04488104_101847</name>
</gene>
<sequence>MEIILKTDIKGLGYKNDMVDVKPGYGRNYLIPQGFAVLATSSNKKVLAENIKQAAHKAEKIKTEAENIAAKLEEVTLEIKAKIGESGKIFGKVTTLQISDALAAQGFEIDRKKIAINTPVDGAGEFQAEVDLHREVKTHVKFVVVAE</sequence>
<keyword evidence="8" id="KW-0175">Coiled coil</keyword>
<feature type="domain" description="Ribosomal protein L9" evidence="9">
    <location>
        <begin position="13"/>
        <end position="40"/>
    </location>
</feature>
<dbReference type="GO" id="GO:0003735">
    <property type="term" value="F:structural constituent of ribosome"/>
    <property type="evidence" value="ECO:0007669"/>
    <property type="project" value="InterPro"/>
</dbReference>
<dbReference type="AlphaFoldDB" id="A0A1G6SR58"/>
<evidence type="ECO:0000313" key="11">
    <source>
        <dbReference type="Proteomes" id="UP000199060"/>
    </source>
</evidence>
<name>A0A1G6SR58_9BACT</name>
<dbReference type="InterPro" id="IPR036935">
    <property type="entry name" value="Ribosomal_bL9_N_sf"/>
</dbReference>
<keyword evidence="11" id="KW-1185">Reference proteome</keyword>
<dbReference type="PANTHER" id="PTHR21368">
    <property type="entry name" value="50S RIBOSOMAL PROTEIN L9"/>
    <property type="match status" value="1"/>
</dbReference>
<keyword evidence="4 7" id="KW-0689">Ribosomal protein</keyword>
<dbReference type="Gene3D" id="3.10.430.100">
    <property type="entry name" value="Ribosomal protein L9, C-terminal domain"/>
    <property type="match status" value="1"/>
</dbReference>
<dbReference type="InterPro" id="IPR020069">
    <property type="entry name" value="Ribosomal_bL9_C"/>
</dbReference>
<feature type="coiled-coil region" evidence="8">
    <location>
        <begin position="44"/>
        <end position="78"/>
    </location>
</feature>
<dbReference type="PROSITE" id="PS00651">
    <property type="entry name" value="RIBOSOMAL_L9"/>
    <property type="match status" value="1"/>
</dbReference>
<dbReference type="HAMAP" id="MF_00503">
    <property type="entry name" value="Ribosomal_bL9"/>
    <property type="match status" value="1"/>
</dbReference>
<dbReference type="Pfam" id="PF03948">
    <property type="entry name" value="Ribosomal_L9_C"/>
    <property type="match status" value="1"/>
</dbReference>
<evidence type="ECO:0000256" key="4">
    <source>
        <dbReference type="ARBA" id="ARBA00022980"/>
    </source>
</evidence>
<dbReference type="SUPFAM" id="SSF55653">
    <property type="entry name" value="Ribosomal protein L9 C-domain"/>
    <property type="match status" value="1"/>
</dbReference>
<protein>
    <recommendedName>
        <fullName evidence="6 7">Large ribosomal subunit protein bL9</fullName>
    </recommendedName>
</protein>
<dbReference type="SUPFAM" id="SSF55658">
    <property type="entry name" value="L9 N-domain-like"/>
    <property type="match status" value="1"/>
</dbReference>
<dbReference type="Pfam" id="PF01281">
    <property type="entry name" value="Ribosomal_L9_N"/>
    <property type="match status" value="1"/>
</dbReference>
<dbReference type="GO" id="GO:1990904">
    <property type="term" value="C:ribonucleoprotein complex"/>
    <property type="evidence" value="ECO:0007669"/>
    <property type="project" value="UniProtKB-KW"/>
</dbReference>
<dbReference type="EMBL" id="FNAC01000018">
    <property type="protein sequence ID" value="SDD19362.1"/>
    <property type="molecule type" value="Genomic_DNA"/>
</dbReference>
<dbReference type="GO" id="GO:0019843">
    <property type="term" value="F:rRNA binding"/>
    <property type="evidence" value="ECO:0007669"/>
    <property type="project" value="UniProtKB-UniRule"/>
</dbReference>
<evidence type="ECO:0000259" key="9">
    <source>
        <dbReference type="PROSITE" id="PS00651"/>
    </source>
</evidence>
<dbReference type="InterPro" id="IPR020594">
    <property type="entry name" value="Ribosomal_bL9_bac/chp"/>
</dbReference>
<dbReference type="GO" id="GO:0005840">
    <property type="term" value="C:ribosome"/>
    <property type="evidence" value="ECO:0007669"/>
    <property type="project" value="UniProtKB-KW"/>
</dbReference>
<dbReference type="InterPro" id="IPR020070">
    <property type="entry name" value="Ribosomal_bL9_N"/>
</dbReference>
<organism evidence="10 11">
    <name type="scientific">Algoriphagus faecimaris</name>
    <dbReference type="NCBI Taxonomy" id="686796"/>
    <lineage>
        <taxon>Bacteria</taxon>
        <taxon>Pseudomonadati</taxon>
        <taxon>Bacteroidota</taxon>
        <taxon>Cytophagia</taxon>
        <taxon>Cytophagales</taxon>
        <taxon>Cyclobacteriaceae</taxon>
        <taxon>Algoriphagus</taxon>
    </lineage>
</organism>
<evidence type="ECO:0000256" key="1">
    <source>
        <dbReference type="ARBA" id="ARBA00010605"/>
    </source>
</evidence>
<dbReference type="GO" id="GO:0006412">
    <property type="term" value="P:translation"/>
    <property type="evidence" value="ECO:0007669"/>
    <property type="project" value="UniProtKB-UniRule"/>
</dbReference>
<evidence type="ECO:0000256" key="7">
    <source>
        <dbReference type="HAMAP-Rule" id="MF_00503"/>
    </source>
</evidence>
<evidence type="ECO:0000256" key="5">
    <source>
        <dbReference type="ARBA" id="ARBA00023274"/>
    </source>
</evidence>
<dbReference type="STRING" id="686796.SAMN04488104_101847"/>
<keyword evidence="2 7" id="KW-0699">rRNA-binding</keyword>
<accession>A0A1G6SR58</accession>
<keyword evidence="5 7" id="KW-0687">Ribonucleoprotein</keyword>
<dbReference type="InterPro" id="IPR000244">
    <property type="entry name" value="Ribosomal_bL9"/>
</dbReference>
<dbReference type="InterPro" id="IPR036791">
    <property type="entry name" value="Ribosomal_bL9_C_sf"/>
</dbReference>
<dbReference type="Gene3D" id="3.40.5.10">
    <property type="entry name" value="Ribosomal protein L9, N-terminal domain"/>
    <property type="match status" value="1"/>
</dbReference>